<dbReference type="SUPFAM" id="SSF48350">
    <property type="entry name" value="GTPase activation domain, GAP"/>
    <property type="match status" value="1"/>
</dbReference>
<feature type="domain" description="SH2" evidence="3">
    <location>
        <begin position="104"/>
        <end position="200"/>
    </location>
</feature>
<feature type="region of interest" description="Disordered" evidence="2">
    <location>
        <begin position="345"/>
        <end position="401"/>
    </location>
</feature>
<keyword evidence="5" id="KW-1185">Reference proteome</keyword>
<dbReference type="PROSITE" id="PS50001">
    <property type="entry name" value="SH2"/>
    <property type="match status" value="1"/>
</dbReference>
<keyword evidence="1" id="KW-0727">SH2 domain</keyword>
<feature type="region of interest" description="Disordered" evidence="2">
    <location>
        <begin position="880"/>
        <end position="900"/>
    </location>
</feature>
<feature type="compositionally biased region" description="Low complexity" evidence="2">
    <location>
        <begin position="884"/>
        <end position="900"/>
    </location>
</feature>
<comment type="caution">
    <text evidence="4">The sequence shown here is derived from an EMBL/GenBank/DDBJ whole genome shotgun (WGS) entry which is preliminary data.</text>
</comment>
<feature type="compositionally biased region" description="Basic and acidic residues" evidence="2">
    <location>
        <begin position="380"/>
        <end position="396"/>
    </location>
</feature>
<dbReference type="InterPro" id="IPR008936">
    <property type="entry name" value="Rho_GTPase_activation_prot"/>
</dbReference>
<organism evidence="4 5">
    <name type="scientific">Schistosoma mekongi</name>
    <name type="common">Parasitic worm</name>
    <dbReference type="NCBI Taxonomy" id="38744"/>
    <lineage>
        <taxon>Eukaryota</taxon>
        <taxon>Metazoa</taxon>
        <taxon>Spiralia</taxon>
        <taxon>Lophotrochozoa</taxon>
        <taxon>Platyhelminthes</taxon>
        <taxon>Trematoda</taxon>
        <taxon>Digenea</taxon>
        <taxon>Strigeidida</taxon>
        <taxon>Schistosomatoidea</taxon>
        <taxon>Schistosomatidae</taxon>
        <taxon>Schistosoma</taxon>
    </lineage>
</organism>
<dbReference type="SUPFAM" id="SSF50044">
    <property type="entry name" value="SH3-domain"/>
    <property type="match status" value="1"/>
</dbReference>
<evidence type="ECO:0000313" key="5">
    <source>
        <dbReference type="Proteomes" id="UP001292079"/>
    </source>
</evidence>
<dbReference type="SUPFAM" id="SSF55550">
    <property type="entry name" value="SH2 domain"/>
    <property type="match status" value="1"/>
</dbReference>
<gene>
    <name evidence="4" type="ORF">MN116_002929</name>
</gene>
<evidence type="ECO:0000256" key="1">
    <source>
        <dbReference type="PROSITE-ProRule" id="PRU00191"/>
    </source>
</evidence>
<name>A0AAE2D6S5_SCHME</name>
<dbReference type="Proteomes" id="UP001292079">
    <property type="component" value="Unassembled WGS sequence"/>
</dbReference>
<dbReference type="InterPro" id="IPR036860">
    <property type="entry name" value="SH2_dom_sf"/>
</dbReference>
<accession>A0AAE2D6S5</accession>
<evidence type="ECO:0000313" key="4">
    <source>
        <dbReference type="EMBL" id="KAK4473573.1"/>
    </source>
</evidence>
<evidence type="ECO:0000256" key="2">
    <source>
        <dbReference type="SAM" id="MobiDB-lite"/>
    </source>
</evidence>
<feature type="compositionally biased region" description="Basic and acidic residues" evidence="2">
    <location>
        <begin position="352"/>
        <end position="370"/>
    </location>
</feature>
<dbReference type="Gene3D" id="3.30.505.10">
    <property type="entry name" value="SH2 domain"/>
    <property type="match status" value="1"/>
</dbReference>
<reference evidence="4" key="1">
    <citation type="submission" date="2022-04" db="EMBL/GenBank/DDBJ databases">
        <authorList>
            <person name="Xu L."/>
            <person name="Lv Z."/>
        </authorList>
    </citation>
    <scope>NUCLEOTIDE SEQUENCE</scope>
    <source>
        <strain evidence="4">LV_2022a</strain>
    </source>
</reference>
<reference evidence="4" key="2">
    <citation type="journal article" date="2023" name="Infect Dis Poverty">
        <title>Chromosome-scale genome of the human blood fluke Schistosoma mekongi and its implications for public health.</title>
        <authorList>
            <person name="Zhou M."/>
            <person name="Xu L."/>
            <person name="Xu D."/>
            <person name="Chen W."/>
            <person name="Khan J."/>
            <person name="Hu Y."/>
            <person name="Huang H."/>
            <person name="Wei H."/>
            <person name="Zhang Y."/>
            <person name="Chusongsang P."/>
            <person name="Tanasarnprasert K."/>
            <person name="Hu X."/>
            <person name="Limpanont Y."/>
            <person name="Lv Z."/>
        </authorList>
    </citation>
    <scope>NUCLEOTIDE SEQUENCE</scope>
    <source>
        <strain evidence="4">LV_2022a</strain>
    </source>
</reference>
<dbReference type="EMBL" id="JALJAT010000002">
    <property type="protein sequence ID" value="KAK4473573.1"/>
    <property type="molecule type" value="Genomic_DNA"/>
</dbReference>
<dbReference type="InterPro" id="IPR000980">
    <property type="entry name" value="SH2"/>
</dbReference>
<dbReference type="InterPro" id="IPR036028">
    <property type="entry name" value="SH3-like_dom_sf"/>
</dbReference>
<protein>
    <recommendedName>
        <fullName evidence="3">SH2 domain-containing protein</fullName>
    </recommendedName>
</protein>
<dbReference type="Gene3D" id="1.10.506.10">
    <property type="entry name" value="GTPase Activation - p120gap, domain 1"/>
    <property type="match status" value="1"/>
</dbReference>
<proteinExistence type="predicted"/>
<evidence type="ECO:0000259" key="3">
    <source>
        <dbReference type="PROSITE" id="PS50001"/>
    </source>
</evidence>
<sequence>MIYERGEIFPYLVRYKNILISYRKHEDRFPYVSVNSYQTCLCYETFIEVNEQFIAHIIGTLDAYAGVGNTLPQGQSLANQFLGMPESTVGDCCIVQNLPSLEQYYHGYIDRAEAEKRLQSFGISNSYLLRLSRADHGSDTWEDIYVLSYLSSGLSCFHFRLIPRFNCFQLGGRFFDSLDGCLSRYYTRDIMTGERLKHPIPPTSLPIEYHTQRLRAVQDFEPENVYNRLGCAVDDRFLLVYEDPDSDWVLATSLKSRHSGYLPKSCVEKEYPEIIERLEFFHPDPTPHPKELLKKAGPFSYLLRPCDSRPGLYTLLLFDGIRVRKCRLELVIQSELISLEDLTPTNKTTQDCNKERKNSGPSDIHTKEFNDESLLSSHNENGKVDAPRSKSDETFSRNKNVLEGNHYSQSELLTNESVNFKKFFRSPLYRTTTKILYSGTTFPSVEAVVAAIESHYSDLSHTQELNALNIPDDGCICTINTESNSNNMHSANDASSGGNHIHLNDLSLSVNSNIHIVQHVFKPLCRKRKPQLYPPSSTIYMDMCYARQPPAPHQSVTEIHGELSVWFQQRKKWKSYYAHLDRKQSILTLIDGEKRKPERFDLSKCDFFPIHYTVYEKRFCFGLVLYGASPGDREEFVLSVDAPNKFHSHFINSTMSNRMNLFSTYDLDVISYSGRPEEPTYLLQNLSNPSCRFPCDWAARPNLASVDSKSFLSSSVNPITSSNLSDNSNVNCDLPPATWEIVYQRWMTSLKRHCRNTKADLETEDNVSLRQTHLRCYRNLEIKFNNAKLIPNSSSKSRRDEVVYSVNLDGFEIARAYSGSSAVSIFLDEFPFGFKKIEVLMKEDKRKRSIAIDFDIIQHNANNTSHCEAINVNGSMITDRDKNSSTSHSLSSSLSSSSSTLNYSICNTQERSNSQISIVYKELYVIPFQFYESFRQTIRNYMNSEFIPLCIHVWKSFAHDMNQLNFVSSLLLTTIELNCHLELIVNLLRIEVNNNRPSSSFRGSSLGAQMLDIYSTAVCSVWRSQCFRRVYEKALEGPSTLTHSGYSTTSSNPSLNSNQINNYNYHTKSTFNQRSGLEKSSHHVTNSVNLHHSLTTRPYSLSSGATCSGKFDQFSSAASTQGPLQNHHTREQEWHHHLLSIAVDDLITYVRSFPLQIRWIYSELQALCSPSHSNVVVCNLVFLRGLCPFLYSTTTLGKTIRPDSYNASTHHGILPNLWTPSSPNDVFHSFYTNSITNSYYSWSSFPQLNSDANSPTIPSYASDALAVVAKTLLALVGLNETPKATQTEGFLSSEQFMSLRTRLLNEFRMPITSPLSTNEIKQLEQLYETEARKASCKSLSRELAQLAYHLLEAYYPKHRSTNCRTNNNNNSSNDNNSISNSTCVVSHSTLTKAHHESQKLADSYCVSSSPHFHAVLIDLAEKTHQFVLASRLA</sequence>